<evidence type="ECO:0000256" key="12">
    <source>
        <dbReference type="ARBA" id="ARBA00061423"/>
    </source>
</evidence>
<evidence type="ECO:0000259" key="18">
    <source>
        <dbReference type="Pfam" id="PF07687"/>
    </source>
</evidence>
<evidence type="ECO:0000256" key="2">
    <source>
        <dbReference type="ARBA" id="ARBA00001947"/>
    </source>
</evidence>
<evidence type="ECO:0000256" key="5">
    <source>
        <dbReference type="ARBA" id="ARBA00022801"/>
    </source>
</evidence>
<comment type="cofactor">
    <cofactor evidence="2">
        <name>Zn(2+)</name>
        <dbReference type="ChEBI" id="CHEBI:29105"/>
    </cofactor>
</comment>
<dbReference type="GO" id="GO:0006508">
    <property type="term" value="P:proteolysis"/>
    <property type="evidence" value="ECO:0007669"/>
    <property type="project" value="UniProtKB-KW"/>
</dbReference>
<evidence type="ECO:0000256" key="7">
    <source>
        <dbReference type="ARBA" id="ARBA00023049"/>
    </source>
</evidence>
<evidence type="ECO:0000256" key="10">
    <source>
        <dbReference type="ARBA" id="ARBA00038976"/>
    </source>
</evidence>
<organism evidence="19 20">
    <name type="scientific">Lawsonibacter faecis</name>
    <dbReference type="NCBI Taxonomy" id="2763052"/>
    <lineage>
        <taxon>Bacteria</taxon>
        <taxon>Bacillati</taxon>
        <taxon>Bacillota</taxon>
        <taxon>Clostridia</taxon>
        <taxon>Eubacteriales</taxon>
        <taxon>Oscillospiraceae</taxon>
        <taxon>Lawsonibacter</taxon>
    </lineage>
</organism>
<comment type="similarity">
    <text evidence="12">Belongs to the peptidase M20C family.</text>
</comment>
<dbReference type="Gene3D" id="3.40.630.10">
    <property type="entry name" value="Zn peptidases"/>
    <property type="match status" value="2"/>
</dbReference>
<sequence>MSQLHFDHPVLQYFQALSQVPRGSGNERGVSDWLMEFAAAHGLDADRDDALNVVLRKDATPGFENAPAVMLQGHMDMVCEKNAGVEHDFTRDPIRLIEDGEYLRADGTTLGADNGIGMAMMLAVLTDEALEHPALECLITTSEEVGMLGAKALDKDRFAFRSRTLINLDTGIMEGCFVVGCAGGGRVAVRLPVDWEQIPPAPLWSITVGGLRGGHSGAEIHLGRANANQVLGRILRDLEGVARPCSVSGGTKENVIPREARALVACADGAALAERCAAWQEILRREFRVSDPGVAVSAVPAGTGRRVYDGVTARRLLSLLTLLPCGVQSMDQELGSVATSANLGAVSSGEAEILFTSSVRSSLPSHLEHLLLPRYEALAGLCGAAWEQHDFYPGWTFRSASRVRDLALECYREHGVKEPTYMTLHGGLECGLLMEALGEMDAISFAPEINSPHSPNENVRIPSVEVNYRVLTALLKRLR</sequence>
<keyword evidence="8" id="KW-0170">Cobalt</keyword>
<dbReference type="PRINTS" id="PR00934">
    <property type="entry name" value="XHISDIPTASE"/>
</dbReference>
<dbReference type="Proteomes" id="UP000607645">
    <property type="component" value="Unassembled WGS sequence"/>
</dbReference>
<keyword evidence="3" id="KW-0645">Protease</keyword>
<evidence type="ECO:0000256" key="3">
    <source>
        <dbReference type="ARBA" id="ARBA00022670"/>
    </source>
</evidence>
<keyword evidence="5 19" id="KW-0378">Hydrolase</keyword>
<evidence type="ECO:0000256" key="13">
    <source>
        <dbReference type="ARBA" id="ARBA00071271"/>
    </source>
</evidence>
<evidence type="ECO:0000256" key="1">
    <source>
        <dbReference type="ARBA" id="ARBA00001941"/>
    </source>
</evidence>
<evidence type="ECO:0000256" key="16">
    <source>
        <dbReference type="ARBA" id="ARBA00077688"/>
    </source>
</evidence>
<dbReference type="FunFam" id="3.40.630.10:FF:000018">
    <property type="entry name" value="Aminoacyl-histidine dipeptidase PepD"/>
    <property type="match status" value="1"/>
</dbReference>
<dbReference type="NCBIfam" id="TIGR01893">
    <property type="entry name" value="aa-his-dipept"/>
    <property type="match status" value="1"/>
</dbReference>
<dbReference type="SUPFAM" id="SSF53187">
    <property type="entry name" value="Zn-dependent exopeptidases"/>
    <property type="match status" value="1"/>
</dbReference>
<dbReference type="GO" id="GO:0046872">
    <property type="term" value="F:metal ion binding"/>
    <property type="evidence" value="ECO:0007669"/>
    <property type="project" value="UniProtKB-KW"/>
</dbReference>
<dbReference type="GO" id="GO:0070573">
    <property type="term" value="F:metallodipeptidase activity"/>
    <property type="evidence" value="ECO:0007669"/>
    <property type="project" value="TreeGrafter"/>
</dbReference>
<keyword evidence="4" id="KW-0479">Metal-binding</keyword>
<evidence type="ECO:0000256" key="14">
    <source>
        <dbReference type="ARBA" id="ARBA00075285"/>
    </source>
</evidence>
<dbReference type="FunFam" id="3.40.630.10:FF:000015">
    <property type="entry name" value="Aminoacyl-histidine dipeptidase PepD"/>
    <property type="match status" value="1"/>
</dbReference>
<comment type="cofactor">
    <cofactor evidence="1">
        <name>Co(2+)</name>
        <dbReference type="ChEBI" id="CHEBI:48828"/>
    </cofactor>
</comment>
<comment type="caution">
    <text evidence="19">The sequence shown here is derived from an EMBL/GenBank/DDBJ whole genome shotgun (WGS) entry which is preliminary data.</text>
</comment>
<dbReference type="EC" id="3.4.13.18" evidence="10"/>
<dbReference type="Pfam" id="PF01546">
    <property type="entry name" value="Peptidase_M20"/>
    <property type="match status" value="1"/>
</dbReference>
<comment type="catalytic activity">
    <reaction evidence="9">
        <text>Hydrolysis of dipeptides, preferentially hydrophobic dipeptides including prolyl amino acids.</text>
        <dbReference type="EC" id="3.4.13.18"/>
    </reaction>
</comment>
<evidence type="ECO:0000256" key="9">
    <source>
        <dbReference type="ARBA" id="ARBA00036421"/>
    </source>
</evidence>
<dbReference type="InterPro" id="IPR001160">
    <property type="entry name" value="Peptidase_M20C"/>
</dbReference>
<dbReference type="InterPro" id="IPR002933">
    <property type="entry name" value="Peptidase_M20"/>
</dbReference>
<evidence type="ECO:0000256" key="15">
    <source>
        <dbReference type="ARBA" id="ARBA00076004"/>
    </source>
</evidence>
<dbReference type="PANTHER" id="PTHR43501:SF1">
    <property type="entry name" value="CYTOSOL NON-SPECIFIC DIPEPTIDASE"/>
    <property type="match status" value="1"/>
</dbReference>
<protein>
    <recommendedName>
        <fullName evidence="13">Cytosol non-specific dipeptidase</fullName>
        <ecNumber evidence="10">3.4.13.18</ecNumber>
    </recommendedName>
    <alternativeName>
        <fullName evidence="16">Aminoacyl-histidine dipeptidase</fullName>
    </alternativeName>
    <alternativeName>
        <fullName evidence="15">Beta-alanyl-histidine dipeptidase</fullName>
    </alternativeName>
    <alternativeName>
        <fullName evidence="14">Carnosinase</fullName>
    </alternativeName>
    <alternativeName>
        <fullName evidence="11">Peptidase D</fullName>
    </alternativeName>
    <alternativeName>
        <fullName evidence="17">Xaa-His dipeptidase</fullName>
    </alternativeName>
</protein>
<dbReference type="PANTHER" id="PTHR43501">
    <property type="entry name" value="CYTOSOL NON-SPECIFIC DIPEPTIDASE"/>
    <property type="match status" value="1"/>
</dbReference>
<evidence type="ECO:0000256" key="11">
    <source>
        <dbReference type="ARBA" id="ARBA00044252"/>
    </source>
</evidence>
<dbReference type="AlphaFoldDB" id="A0A8J6JJI9"/>
<dbReference type="EMBL" id="JACOPQ010000003">
    <property type="protein sequence ID" value="MBC5736437.1"/>
    <property type="molecule type" value="Genomic_DNA"/>
</dbReference>
<dbReference type="GO" id="GO:0005829">
    <property type="term" value="C:cytosol"/>
    <property type="evidence" value="ECO:0007669"/>
    <property type="project" value="TreeGrafter"/>
</dbReference>
<keyword evidence="19" id="KW-0224">Dipeptidase</keyword>
<evidence type="ECO:0000256" key="17">
    <source>
        <dbReference type="ARBA" id="ARBA00078074"/>
    </source>
</evidence>
<keyword evidence="7" id="KW-0482">Metalloprotease</keyword>
<evidence type="ECO:0000313" key="19">
    <source>
        <dbReference type="EMBL" id="MBC5736437.1"/>
    </source>
</evidence>
<evidence type="ECO:0000313" key="20">
    <source>
        <dbReference type="Proteomes" id="UP000607645"/>
    </source>
</evidence>
<keyword evidence="20" id="KW-1185">Reference proteome</keyword>
<name>A0A8J6JJI9_9FIRM</name>
<gene>
    <name evidence="19" type="primary">pepD</name>
    <name evidence="19" type="ORF">H8S62_05385</name>
</gene>
<accession>A0A8J6JJI9</accession>
<evidence type="ECO:0000256" key="6">
    <source>
        <dbReference type="ARBA" id="ARBA00022833"/>
    </source>
</evidence>
<proteinExistence type="inferred from homology"/>
<reference evidence="19" key="1">
    <citation type="submission" date="2020-08" db="EMBL/GenBank/DDBJ databases">
        <title>Genome public.</title>
        <authorList>
            <person name="Liu C."/>
            <person name="Sun Q."/>
        </authorList>
    </citation>
    <scope>NUCLEOTIDE SEQUENCE</scope>
    <source>
        <strain evidence="19">NSJ-52</strain>
    </source>
</reference>
<evidence type="ECO:0000256" key="8">
    <source>
        <dbReference type="ARBA" id="ARBA00023285"/>
    </source>
</evidence>
<dbReference type="Pfam" id="PF07687">
    <property type="entry name" value="M20_dimer"/>
    <property type="match status" value="1"/>
</dbReference>
<dbReference type="InterPro" id="IPR011650">
    <property type="entry name" value="Peptidase_M20_dimer"/>
</dbReference>
<dbReference type="PIRSF" id="PIRSF016599">
    <property type="entry name" value="Xaa-His_dipept"/>
    <property type="match status" value="1"/>
</dbReference>
<feature type="domain" description="Peptidase M20 dimerisation" evidence="18">
    <location>
        <begin position="210"/>
        <end position="287"/>
    </location>
</feature>
<evidence type="ECO:0000256" key="4">
    <source>
        <dbReference type="ARBA" id="ARBA00022723"/>
    </source>
</evidence>
<dbReference type="RefSeq" id="WP_186918724.1">
    <property type="nucleotide sequence ID" value="NZ_JACOPQ010000003.1"/>
</dbReference>
<keyword evidence="6" id="KW-0862">Zinc</keyword>